<reference evidence="1 2" key="1">
    <citation type="submission" date="2018-06" db="EMBL/GenBank/DDBJ databases">
        <authorList>
            <consortium name="Pathogen Informatics"/>
            <person name="Doyle S."/>
        </authorList>
    </citation>
    <scope>NUCLEOTIDE SEQUENCE [LARGE SCALE GENOMIC DNA]</scope>
    <source>
        <strain evidence="1 2">NCTC8297</strain>
    </source>
</reference>
<keyword evidence="1" id="KW-0418">Kinase</keyword>
<name>A0A379T2S7_SALER</name>
<dbReference type="AlphaFoldDB" id="A0A379T2S7"/>
<keyword evidence="1" id="KW-0808">Transferase</keyword>
<protein>
    <submittedName>
        <fullName evidence="1">Hybrid sensory histidine kinase TorS</fullName>
        <ecNumber evidence="1">2.7.13.3</ecNumber>
    </submittedName>
</protein>
<dbReference type="EMBL" id="UGXG01000002">
    <property type="protein sequence ID" value="SUG44977.1"/>
    <property type="molecule type" value="Genomic_DNA"/>
</dbReference>
<gene>
    <name evidence="1" type="primary">torS_3</name>
    <name evidence="1" type="ORF">NCTC8297_00134</name>
</gene>
<evidence type="ECO:0000313" key="1">
    <source>
        <dbReference type="EMBL" id="SUG44977.1"/>
    </source>
</evidence>
<accession>A0A379T2S7</accession>
<sequence>MGGTLTVTSMLHVGSCFRLQLPVRHPKPANKNALREPINLNGLRLLLD</sequence>
<dbReference type="Proteomes" id="UP000254741">
    <property type="component" value="Unassembled WGS sequence"/>
</dbReference>
<proteinExistence type="predicted"/>
<organism evidence="1 2">
    <name type="scientific">Salmonella enterica subsp. arizonae</name>
    <dbReference type="NCBI Taxonomy" id="59203"/>
    <lineage>
        <taxon>Bacteria</taxon>
        <taxon>Pseudomonadati</taxon>
        <taxon>Pseudomonadota</taxon>
        <taxon>Gammaproteobacteria</taxon>
        <taxon>Enterobacterales</taxon>
        <taxon>Enterobacteriaceae</taxon>
        <taxon>Salmonella</taxon>
    </lineage>
</organism>
<dbReference type="SUPFAM" id="SSF55874">
    <property type="entry name" value="ATPase domain of HSP90 chaperone/DNA topoisomerase II/histidine kinase"/>
    <property type="match status" value="1"/>
</dbReference>
<dbReference type="InterPro" id="IPR036890">
    <property type="entry name" value="HATPase_C_sf"/>
</dbReference>
<dbReference type="GO" id="GO:0004673">
    <property type="term" value="F:protein histidine kinase activity"/>
    <property type="evidence" value="ECO:0007669"/>
    <property type="project" value="UniProtKB-EC"/>
</dbReference>
<evidence type="ECO:0000313" key="2">
    <source>
        <dbReference type="Proteomes" id="UP000254741"/>
    </source>
</evidence>
<dbReference type="EC" id="2.7.13.3" evidence="1"/>